<dbReference type="STRING" id="98765.A0A2R6S3I6"/>
<organism evidence="5 6">
    <name type="scientific">Hermanssonia centrifuga</name>
    <dbReference type="NCBI Taxonomy" id="98765"/>
    <lineage>
        <taxon>Eukaryota</taxon>
        <taxon>Fungi</taxon>
        <taxon>Dikarya</taxon>
        <taxon>Basidiomycota</taxon>
        <taxon>Agaricomycotina</taxon>
        <taxon>Agaricomycetes</taxon>
        <taxon>Polyporales</taxon>
        <taxon>Meruliaceae</taxon>
        <taxon>Hermanssonia</taxon>
    </lineage>
</organism>
<reference evidence="5 6" key="1">
    <citation type="submission" date="2018-02" db="EMBL/GenBank/DDBJ databases">
        <title>Genome sequence of the basidiomycete white-rot fungus Phlebia centrifuga.</title>
        <authorList>
            <person name="Granchi Z."/>
            <person name="Peng M."/>
            <person name="de Vries R.P."/>
            <person name="Hilden K."/>
            <person name="Makela M.R."/>
            <person name="Grigoriev I."/>
            <person name="Riley R."/>
        </authorList>
    </citation>
    <scope>NUCLEOTIDE SEQUENCE [LARGE SCALE GENOMIC DNA]</scope>
    <source>
        <strain evidence="5 6">FBCC195</strain>
    </source>
</reference>
<gene>
    <name evidence="5" type="ORF">PHLCEN_2v1410</name>
</gene>
<evidence type="ECO:0000256" key="4">
    <source>
        <dbReference type="RuleBase" id="RU367014"/>
    </source>
</evidence>
<accession>A0A2R6S3I6</accession>
<comment type="caution">
    <text evidence="5">The sequence shown here is derived from an EMBL/GenBank/DDBJ whole genome shotgun (WGS) entry which is preliminary data.</text>
</comment>
<dbReference type="EMBL" id="MLYV02000108">
    <property type="protein sequence ID" value="PSS36779.1"/>
    <property type="molecule type" value="Genomic_DNA"/>
</dbReference>
<proteinExistence type="inferred from homology"/>
<dbReference type="PANTHER" id="PTHR11259">
    <property type="entry name" value="RAS-RELATED GTP BINDING RAG/GTR YEAST"/>
    <property type="match status" value="1"/>
</dbReference>
<comment type="subunit">
    <text evidence="4">Component of the GSE complex.</text>
</comment>
<dbReference type="InterPro" id="IPR006762">
    <property type="entry name" value="Gtr1_RagA"/>
</dbReference>
<protein>
    <recommendedName>
        <fullName evidence="4">GTP-binding protein</fullName>
    </recommendedName>
</protein>
<dbReference type="GO" id="GO:0010507">
    <property type="term" value="P:negative regulation of autophagy"/>
    <property type="evidence" value="ECO:0007669"/>
    <property type="project" value="TreeGrafter"/>
</dbReference>
<dbReference type="GO" id="GO:0005525">
    <property type="term" value="F:GTP binding"/>
    <property type="evidence" value="ECO:0007669"/>
    <property type="project" value="UniProtKB-UniRule"/>
</dbReference>
<dbReference type="InterPro" id="IPR027417">
    <property type="entry name" value="P-loop_NTPase"/>
</dbReference>
<dbReference type="AlphaFoldDB" id="A0A2R6S3I6"/>
<comment type="similarity">
    <text evidence="1 4">Belongs to the GTR/RAG GTP-binding protein family.</text>
</comment>
<comment type="function">
    <text evidence="4">GTPase involved in activation of the TORC1 signaling pathway, which promotes growth and represses autophagy in nutrient-rich conditions.</text>
</comment>
<sequence length="130" mass="14887">MGMLSVPRRVGKSSIQEVLFSNLPPKQTFYLEMTTRVTKHTFDTVIPLEIWDCPGTLTLETLETPLSQFSTLIFVIDIQDLYQQPILKLVDFVVTAYQENPNIHLEVFVHKADALAEEYKIGEFHLDGTM</sequence>
<dbReference type="Gene3D" id="3.40.50.300">
    <property type="entry name" value="P-loop containing nucleotide triphosphate hydrolases"/>
    <property type="match status" value="1"/>
</dbReference>
<dbReference type="GO" id="GO:0000329">
    <property type="term" value="C:fungal-type vacuole membrane"/>
    <property type="evidence" value="ECO:0007669"/>
    <property type="project" value="TreeGrafter"/>
</dbReference>
<keyword evidence="6" id="KW-1185">Reference proteome</keyword>
<dbReference type="GO" id="GO:1904263">
    <property type="term" value="P:positive regulation of TORC1 signaling"/>
    <property type="evidence" value="ECO:0007669"/>
    <property type="project" value="TreeGrafter"/>
</dbReference>
<evidence type="ECO:0000256" key="2">
    <source>
        <dbReference type="ARBA" id="ARBA00022741"/>
    </source>
</evidence>
<dbReference type="OrthoDB" id="26136at2759"/>
<dbReference type="GO" id="GO:1990131">
    <property type="term" value="C:Gtr1-Gtr2 GTPase complex"/>
    <property type="evidence" value="ECO:0007669"/>
    <property type="project" value="UniProtKB-UniRule"/>
</dbReference>
<evidence type="ECO:0000256" key="1">
    <source>
        <dbReference type="ARBA" id="ARBA00007756"/>
    </source>
</evidence>
<dbReference type="GO" id="GO:0009267">
    <property type="term" value="P:cellular response to starvation"/>
    <property type="evidence" value="ECO:0007669"/>
    <property type="project" value="TreeGrafter"/>
</dbReference>
<keyword evidence="2 4" id="KW-0547">Nucleotide-binding</keyword>
<evidence type="ECO:0000313" key="6">
    <source>
        <dbReference type="Proteomes" id="UP000186601"/>
    </source>
</evidence>
<evidence type="ECO:0000313" key="5">
    <source>
        <dbReference type="EMBL" id="PSS36779.1"/>
    </source>
</evidence>
<dbReference type="PANTHER" id="PTHR11259:SF2">
    <property type="entry name" value="GH16429P"/>
    <property type="match status" value="1"/>
</dbReference>
<dbReference type="GO" id="GO:0005634">
    <property type="term" value="C:nucleus"/>
    <property type="evidence" value="ECO:0007669"/>
    <property type="project" value="TreeGrafter"/>
</dbReference>
<evidence type="ECO:0000256" key="3">
    <source>
        <dbReference type="ARBA" id="ARBA00023134"/>
    </source>
</evidence>
<dbReference type="Pfam" id="PF04670">
    <property type="entry name" value="Gtr1_RagA"/>
    <property type="match status" value="1"/>
</dbReference>
<dbReference type="SUPFAM" id="SSF52540">
    <property type="entry name" value="P-loop containing nucleoside triphosphate hydrolases"/>
    <property type="match status" value="1"/>
</dbReference>
<dbReference type="GO" id="GO:0003924">
    <property type="term" value="F:GTPase activity"/>
    <property type="evidence" value="ECO:0007669"/>
    <property type="project" value="UniProtKB-UniRule"/>
</dbReference>
<keyword evidence="3 4" id="KW-0342">GTP-binding</keyword>
<dbReference type="Proteomes" id="UP000186601">
    <property type="component" value="Unassembled WGS sequence"/>
</dbReference>
<name>A0A2R6S3I6_9APHY</name>